<dbReference type="EC" id="3.4.21.-" evidence="6"/>
<comment type="similarity">
    <text evidence="1 6">Belongs to the peptidase S1B family.</text>
</comment>
<sequence>MNKILPLSVFFIVATHFAPSMAAPVKNAPQSSEYKEDNPIDKTVNINLINQSPKRNIKTWHLQINDASRISLVLNKVQLPPGSWLEVSDENGEQRTIYNNKIFYDGTQPQLITTPVNGTHLVIRLTLPKTSSATGNVIIDHYSYVPVDKTRKIIGTNQMKLSGCYKTINPTFYAKSLAVFVANGGGTGWNVAGGPYAITNHHVAGDARPASLAMKYNYQYPGCQSTDPMEDTLTIRSESIPVAGTGGSDDWAVMKADPLAYQEAGIRQIFGTLVINSDSEKNSLIGTPLYVPQHPWASQKRITSLDDNNAPCAIISGGDSKSVHHDCDTDGGSSGSPLLSQLDNRVVGLHRAGGNGYNAAVLGPYVYQQIKQLIPDANQAAAATEGEGKLMVREINQAPYLPTDPFDLQVNGPVKITALYAGRLQDQDDYTLFSAQVRTTDGNIVPAKIRLQEITPCGTGNLSTAEQCTTSGARSLKTEILASDNPDLTISTGWMTLQISDSTTNQRLHNLVMPLSFSSYDPFTSPFADDSGVKNYILTEKSVLTTDKITMASNFGFVAVNDGQGPLTTMSGGTGYSKVKVPVKDEQGNVSVIHLRANRKTSCSPALRPMNSTTGCGDVKPAALVMSYLPEDNPQLAAGHYQGIFPVEAQRDDLQQPVLIHIDITR</sequence>
<dbReference type="EMBL" id="CP015579">
    <property type="protein sequence ID" value="ARU95851.1"/>
    <property type="molecule type" value="Genomic_DNA"/>
</dbReference>
<feature type="chain" id="PRO_5010897631" description="Serine protease" evidence="6">
    <location>
        <begin position="23"/>
        <end position="666"/>
    </location>
</feature>
<dbReference type="Gene3D" id="2.40.10.10">
    <property type="entry name" value="Trypsin-like serine proteases"/>
    <property type="match status" value="2"/>
</dbReference>
<evidence type="ECO:0000256" key="1">
    <source>
        <dbReference type="ARBA" id="ARBA00008764"/>
    </source>
</evidence>
<dbReference type="GO" id="GO:0006508">
    <property type="term" value="P:proteolysis"/>
    <property type="evidence" value="ECO:0007669"/>
    <property type="project" value="UniProtKB-KW"/>
</dbReference>
<dbReference type="PANTHER" id="PTHR36234:SF5">
    <property type="entry name" value="LYSYL ENDOPEPTIDASE"/>
    <property type="match status" value="1"/>
</dbReference>
<evidence type="ECO:0000313" key="9">
    <source>
        <dbReference type="Proteomes" id="UP000195729"/>
    </source>
</evidence>
<dbReference type="InterPro" id="IPR009003">
    <property type="entry name" value="Peptidase_S1_PA"/>
</dbReference>
<keyword evidence="2 6" id="KW-0645">Protease</keyword>
<proteinExistence type="inferred from homology"/>
<evidence type="ECO:0000256" key="4">
    <source>
        <dbReference type="ARBA" id="ARBA00022801"/>
    </source>
</evidence>
<dbReference type="PRINTS" id="PR00839">
    <property type="entry name" value="V8PROTEASE"/>
</dbReference>
<dbReference type="RefSeq" id="WP_087490190.1">
    <property type="nucleotide sequence ID" value="NZ_CP015579.1"/>
</dbReference>
<keyword evidence="5 6" id="KW-0720">Serine protease</keyword>
<dbReference type="EMBL" id="CP015581">
    <property type="protein sequence ID" value="ARU99891.1"/>
    <property type="molecule type" value="Genomic_DNA"/>
</dbReference>
<dbReference type="Pfam" id="PF13365">
    <property type="entry name" value="Trypsin_2"/>
    <property type="match status" value="1"/>
</dbReference>
<feature type="signal peptide" evidence="6">
    <location>
        <begin position="1"/>
        <end position="22"/>
    </location>
</feature>
<evidence type="ECO:0000313" key="10">
    <source>
        <dbReference type="Proteomes" id="UP000195814"/>
    </source>
</evidence>
<reference evidence="9 10" key="1">
    <citation type="submission" date="2016-05" db="EMBL/GenBank/DDBJ databases">
        <title>Complete genome sequence of two 2,5-diketo-D-glunonic acid producing strain Tatumella citrea.</title>
        <authorList>
            <person name="Duan C."/>
            <person name="Yang J."/>
            <person name="Yang S."/>
        </authorList>
    </citation>
    <scope>NUCLEOTIDE SEQUENCE [LARGE SCALE GENOMIC DNA]</scope>
    <source>
        <strain evidence="8 9">ATCC 39140</strain>
        <strain evidence="7 10">DSM 13699</strain>
    </source>
</reference>
<gene>
    <name evidence="7" type="ORF">A7K98_20335</name>
    <name evidence="8" type="ORF">A7K99_20320</name>
</gene>
<dbReference type="KEGG" id="tci:A7K98_20335"/>
<accession>A0A1Y0LCQ0</accession>
<name>A0A1Y0LCQ0_TATCI</name>
<keyword evidence="9" id="KW-1185">Reference proteome</keyword>
<evidence type="ECO:0000256" key="2">
    <source>
        <dbReference type="ARBA" id="ARBA00022670"/>
    </source>
</evidence>
<dbReference type="Proteomes" id="UP000195814">
    <property type="component" value="Chromosome"/>
</dbReference>
<dbReference type="InterPro" id="IPR008256">
    <property type="entry name" value="Peptidase_S1B"/>
</dbReference>
<evidence type="ECO:0000313" key="7">
    <source>
        <dbReference type="EMBL" id="ARU95851.1"/>
    </source>
</evidence>
<dbReference type="AlphaFoldDB" id="A0A1Y0LCQ0"/>
<dbReference type="OrthoDB" id="6556360at2"/>
<keyword evidence="3 6" id="KW-0732">Signal</keyword>
<evidence type="ECO:0000256" key="6">
    <source>
        <dbReference type="RuleBase" id="RU004296"/>
    </source>
</evidence>
<evidence type="ECO:0000256" key="5">
    <source>
        <dbReference type="ARBA" id="ARBA00022825"/>
    </source>
</evidence>
<protein>
    <recommendedName>
        <fullName evidence="6">Serine protease</fullName>
        <ecNumber evidence="6">3.4.21.-</ecNumber>
    </recommendedName>
</protein>
<evidence type="ECO:0000256" key="3">
    <source>
        <dbReference type="ARBA" id="ARBA00022729"/>
    </source>
</evidence>
<evidence type="ECO:0000313" key="8">
    <source>
        <dbReference type="EMBL" id="ARU99891.1"/>
    </source>
</evidence>
<dbReference type="SUPFAM" id="SSF50494">
    <property type="entry name" value="Trypsin-like serine proteases"/>
    <property type="match status" value="1"/>
</dbReference>
<organism evidence="7 10">
    <name type="scientific">Tatumella citrea</name>
    <name type="common">Pantoea citrea</name>
    <dbReference type="NCBI Taxonomy" id="53336"/>
    <lineage>
        <taxon>Bacteria</taxon>
        <taxon>Pseudomonadati</taxon>
        <taxon>Pseudomonadota</taxon>
        <taxon>Gammaproteobacteria</taxon>
        <taxon>Enterobacterales</taxon>
        <taxon>Erwiniaceae</taxon>
        <taxon>Tatumella</taxon>
    </lineage>
</organism>
<dbReference type="GO" id="GO:0008236">
    <property type="term" value="F:serine-type peptidase activity"/>
    <property type="evidence" value="ECO:0007669"/>
    <property type="project" value="UniProtKB-KW"/>
</dbReference>
<dbReference type="InterPro" id="IPR043504">
    <property type="entry name" value="Peptidase_S1_PA_chymotrypsin"/>
</dbReference>
<dbReference type="Proteomes" id="UP000195729">
    <property type="component" value="Chromosome"/>
</dbReference>
<dbReference type="PANTHER" id="PTHR36234">
    <property type="entry name" value="LYSYL ENDOPEPTIDASE"/>
    <property type="match status" value="1"/>
</dbReference>
<keyword evidence="4 6" id="KW-0378">Hydrolase</keyword>